<dbReference type="PANTHER" id="PTHR42964">
    <property type="entry name" value="ENOYL-COA HYDRATASE"/>
    <property type="match status" value="1"/>
</dbReference>
<comment type="similarity">
    <text evidence="1">Belongs to the enoyl-CoA hydratase/isomerase family.</text>
</comment>
<organism evidence="2 3">
    <name type="scientific">Methylomagnum ishizawai</name>
    <dbReference type="NCBI Taxonomy" id="1760988"/>
    <lineage>
        <taxon>Bacteria</taxon>
        <taxon>Pseudomonadati</taxon>
        <taxon>Pseudomonadota</taxon>
        <taxon>Gammaproteobacteria</taxon>
        <taxon>Methylococcales</taxon>
        <taxon>Methylococcaceae</taxon>
        <taxon>Methylomagnum</taxon>
    </lineage>
</organism>
<keyword evidence="3" id="KW-1185">Reference proteome</keyword>
<dbReference type="PANTHER" id="PTHR42964:SF1">
    <property type="entry name" value="POLYKETIDE BIOSYNTHESIS ENOYL-COA HYDRATASE PKSH-RELATED"/>
    <property type="match status" value="1"/>
</dbReference>
<proteinExistence type="inferred from homology"/>
<reference evidence="2 3" key="1">
    <citation type="submission" date="2016-12" db="EMBL/GenBank/DDBJ databases">
        <authorList>
            <person name="Song W.-J."/>
            <person name="Kurnit D.M."/>
        </authorList>
    </citation>
    <scope>NUCLEOTIDE SEQUENCE [LARGE SCALE GENOMIC DNA]</scope>
    <source>
        <strain evidence="2 3">175</strain>
    </source>
</reference>
<dbReference type="EMBL" id="FXAM01000002">
    <property type="protein sequence ID" value="SMF97333.1"/>
    <property type="molecule type" value="Genomic_DNA"/>
</dbReference>
<dbReference type="OrthoDB" id="9807606at2"/>
<dbReference type="InterPro" id="IPR001753">
    <property type="entry name" value="Enoyl-CoA_hydra/iso"/>
</dbReference>
<evidence type="ECO:0000313" key="2">
    <source>
        <dbReference type="EMBL" id="SMF97333.1"/>
    </source>
</evidence>
<dbReference type="InterPro" id="IPR051683">
    <property type="entry name" value="Enoyl-CoA_Hydratase/Isomerase"/>
</dbReference>
<evidence type="ECO:0000313" key="3">
    <source>
        <dbReference type="Proteomes" id="UP000192923"/>
    </source>
</evidence>
<dbReference type="SUPFAM" id="SSF52096">
    <property type="entry name" value="ClpP/crotonase"/>
    <property type="match status" value="1"/>
</dbReference>
<dbReference type="InterPro" id="IPR029045">
    <property type="entry name" value="ClpP/crotonase-like_dom_sf"/>
</dbReference>
<dbReference type="STRING" id="1760988.SAMN02949497_0353"/>
<dbReference type="AlphaFoldDB" id="A0A1Y6D9F5"/>
<protein>
    <submittedName>
        <fullName evidence="2">Polyketide biosynthesis enoyl-CoA hydratase PksH</fullName>
    </submittedName>
</protein>
<dbReference type="GO" id="GO:0003824">
    <property type="term" value="F:catalytic activity"/>
    <property type="evidence" value="ECO:0007669"/>
    <property type="project" value="UniProtKB-ARBA"/>
</dbReference>
<accession>A0A1Y6D9F5</accession>
<dbReference type="Pfam" id="PF00378">
    <property type="entry name" value="ECH_1"/>
    <property type="match status" value="1"/>
</dbReference>
<dbReference type="CDD" id="cd06558">
    <property type="entry name" value="crotonase-like"/>
    <property type="match status" value="1"/>
</dbReference>
<sequence>MSAPDTPLRLRPEGRCLHLELSAPGRGNPLNRALIEALHTALDQVEADPTVSVLTLSAEGPVFCDGMDFSEAVATAGDPEQELRAAVRRFHGLLERLARLPVIVAALVEGRVNAGGMGLVAACDVVYARPQADFGLSEILFGLLPATVTPFLVRRTGLQTTYRMALTAQRLDAGQARACGLVDELCDDLADAIRRLRLRADRLDRAAIARTKAFYADYAGFDPASCQRAENTLAALLGDRHTAARLGHFIQGSLAPWPTRSN</sequence>
<evidence type="ECO:0000256" key="1">
    <source>
        <dbReference type="ARBA" id="ARBA00005254"/>
    </source>
</evidence>
<gene>
    <name evidence="2" type="ORF">SAMN02949497_0353</name>
</gene>
<name>A0A1Y6D9F5_9GAMM</name>
<dbReference type="Proteomes" id="UP000192923">
    <property type="component" value="Unassembled WGS sequence"/>
</dbReference>
<dbReference type="Gene3D" id="3.90.226.10">
    <property type="entry name" value="2-enoyl-CoA Hydratase, Chain A, domain 1"/>
    <property type="match status" value="1"/>
</dbReference>
<dbReference type="RefSeq" id="WP_085216373.1">
    <property type="nucleotide sequence ID" value="NZ_FXAM01000002.1"/>
</dbReference>